<reference evidence="10 11" key="1">
    <citation type="journal article" date="2007" name="Science">
        <title>Sea anemone genome reveals ancestral eumetazoan gene repertoire and genomic organization.</title>
        <authorList>
            <person name="Putnam N.H."/>
            <person name="Srivastava M."/>
            <person name="Hellsten U."/>
            <person name="Dirks B."/>
            <person name="Chapman J."/>
            <person name="Salamov A."/>
            <person name="Terry A."/>
            <person name="Shapiro H."/>
            <person name="Lindquist E."/>
            <person name="Kapitonov V.V."/>
            <person name="Jurka J."/>
            <person name="Genikhovich G."/>
            <person name="Grigoriev I.V."/>
            <person name="Lucas S.M."/>
            <person name="Steele R.E."/>
            <person name="Finnerty J.R."/>
            <person name="Technau U."/>
            <person name="Martindale M.Q."/>
            <person name="Rokhsar D.S."/>
        </authorList>
    </citation>
    <scope>NUCLEOTIDE SEQUENCE [LARGE SCALE GENOMIC DNA]</scope>
    <source>
        <strain evidence="11">CH2 X CH6</strain>
    </source>
</reference>
<evidence type="ECO:0000313" key="11">
    <source>
        <dbReference type="Proteomes" id="UP000001593"/>
    </source>
</evidence>
<evidence type="ECO:0000256" key="7">
    <source>
        <dbReference type="SAM" id="MobiDB-lite"/>
    </source>
</evidence>
<name>A7SNF7_NEMVE</name>
<dbReference type="GO" id="GO:0005634">
    <property type="term" value="C:nucleus"/>
    <property type="evidence" value="ECO:0000318"/>
    <property type="project" value="GO_Central"/>
</dbReference>
<keyword evidence="8" id="KW-0472">Membrane</keyword>
<dbReference type="FunFam" id="3.30.2160.10:FF:000042">
    <property type="entry name" value="Predicted protein"/>
    <property type="match status" value="1"/>
</dbReference>
<dbReference type="Pfam" id="PF00632">
    <property type="entry name" value="HECT"/>
    <property type="match status" value="1"/>
</dbReference>
<evidence type="ECO:0000256" key="3">
    <source>
        <dbReference type="ARBA" id="ARBA00012485"/>
    </source>
</evidence>
<feature type="transmembrane region" description="Helical" evidence="8">
    <location>
        <begin position="37"/>
        <end position="53"/>
    </location>
</feature>
<feature type="compositionally biased region" description="Basic and acidic residues" evidence="7">
    <location>
        <begin position="362"/>
        <end position="372"/>
    </location>
</feature>
<dbReference type="SUPFAM" id="SSF56204">
    <property type="entry name" value="Hect, E3 ligase catalytic domain"/>
    <property type="match status" value="1"/>
</dbReference>
<proteinExistence type="predicted"/>
<evidence type="ECO:0000256" key="1">
    <source>
        <dbReference type="ARBA" id="ARBA00000885"/>
    </source>
</evidence>
<comment type="catalytic activity">
    <reaction evidence="1">
        <text>S-ubiquitinyl-[E2 ubiquitin-conjugating enzyme]-L-cysteine + [acceptor protein]-L-lysine = [E2 ubiquitin-conjugating enzyme]-L-cysteine + N(6)-ubiquitinyl-[acceptor protein]-L-lysine.</text>
        <dbReference type="EC" id="2.3.2.26"/>
    </reaction>
</comment>
<keyword evidence="5 6" id="KW-0833">Ubl conjugation pathway</keyword>
<evidence type="ECO:0000256" key="8">
    <source>
        <dbReference type="SAM" id="Phobius"/>
    </source>
</evidence>
<organism evidence="10 11">
    <name type="scientific">Nematostella vectensis</name>
    <name type="common">Starlet sea anemone</name>
    <dbReference type="NCBI Taxonomy" id="45351"/>
    <lineage>
        <taxon>Eukaryota</taxon>
        <taxon>Metazoa</taxon>
        <taxon>Cnidaria</taxon>
        <taxon>Anthozoa</taxon>
        <taxon>Hexacorallia</taxon>
        <taxon>Actiniaria</taxon>
        <taxon>Edwardsiidae</taxon>
        <taxon>Nematostella</taxon>
    </lineage>
</organism>
<evidence type="ECO:0000313" key="10">
    <source>
        <dbReference type="EMBL" id="EDO34791.1"/>
    </source>
</evidence>
<dbReference type="SMART" id="SM00119">
    <property type="entry name" value="HECTc"/>
    <property type="match status" value="1"/>
</dbReference>
<dbReference type="GO" id="GO:0061630">
    <property type="term" value="F:ubiquitin protein ligase activity"/>
    <property type="evidence" value="ECO:0000318"/>
    <property type="project" value="GO_Central"/>
</dbReference>
<dbReference type="GO" id="GO:0006511">
    <property type="term" value="P:ubiquitin-dependent protein catabolic process"/>
    <property type="evidence" value="ECO:0000318"/>
    <property type="project" value="GO_Central"/>
</dbReference>
<comment type="pathway">
    <text evidence="2">Protein modification; protein ubiquitination.</text>
</comment>
<evidence type="ECO:0000259" key="9">
    <source>
        <dbReference type="PROSITE" id="PS50237"/>
    </source>
</evidence>
<dbReference type="PROSITE" id="PS50237">
    <property type="entry name" value="HECT"/>
    <property type="match status" value="1"/>
</dbReference>
<sequence length="737" mass="79790">MIRDVVVMIRNGVRDGVVMICDIFVMGYAMIHNGVRDGVVVICDIFVMGYAMIHNGVRDRVVMICDIFVIGSVMIRNGVRDGVVMICDIFVMGSVMIRNGVRDGVVMIRNGVRDVVVMIGNGVLMICDIVVARVVMICDIVVMGPLPNAYFARFTKDVGQKGVDAGKAGGKANFTTADQEGSTQTNIGGTVAAGITETSHSQTASGITECADNGCLTTRETASCSNEELLVPVDRIDAINADRSASIIPGEIGNNLGDQEADAVVAGSFRADSGRSLDEELIDICVVTSLVVAGTSSLGNRQAVEHVTENCSDSELMAAVMMEQEVDQELVSDLTPANRDNETIDSQENDGDQKTDNAVTRESLEGVFRRTDQGVSGMVDQGNSGSIDQQGSHASETMSLGADQATEGGDLPRNTNITQSIISETELHSSLHSSSVAGNPEDQEKTWMKCEEWNPETNVSVALRLKLRQLRLIGRLIGAAICDDLLLSLHLSKPFVKQILGIPLSHPDDLSSFDHELHSNQITWVQENSVDDLGFTFSIDATNPWTGRPVTIDLSENPDEELTDSNKSEYVKLVSQFKLQDSIAAEVKELAGGLNEVVPQDLLSFFTADEFSLLINGVSKIDVQDWRANTLYRGCKESDEIITWLWKTIASLKEEEKALLLKFSTGSPCVPIGGFAALQGLSGANKFTVSKIMGVNKIPEASTCFNLLKLTNYESEKQLREKLLIAIRHGSEGFSFA</sequence>
<dbReference type="InParanoid" id="A7SNF7"/>
<accession>A7SNF7</accession>
<dbReference type="AlphaFoldDB" id="A7SNF7"/>
<evidence type="ECO:0000256" key="4">
    <source>
        <dbReference type="ARBA" id="ARBA00022679"/>
    </source>
</evidence>
<gene>
    <name evidence="10" type="ORF">NEMVEDRAFT_v1g214936</name>
</gene>
<dbReference type="Gene3D" id="3.30.2410.10">
    <property type="entry name" value="Hect, E3 ligase catalytic domain"/>
    <property type="match status" value="1"/>
</dbReference>
<evidence type="ECO:0000256" key="6">
    <source>
        <dbReference type="PROSITE-ProRule" id="PRU00104"/>
    </source>
</evidence>
<dbReference type="InterPro" id="IPR050409">
    <property type="entry name" value="E3_ubiq-protein_ligase"/>
</dbReference>
<feature type="transmembrane region" description="Helical" evidence="8">
    <location>
        <begin position="12"/>
        <end position="31"/>
    </location>
</feature>
<dbReference type="HOGENOM" id="CLU_376575_0_0_1"/>
<keyword evidence="11" id="KW-1185">Reference proteome</keyword>
<dbReference type="InterPro" id="IPR035983">
    <property type="entry name" value="Hect_E3_ubiquitin_ligase"/>
</dbReference>
<dbReference type="InterPro" id="IPR000569">
    <property type="entry name" value="HECT_dom"/>
</dbReference>
<dbReference type="PANTHER" id="PTHR11254:SF67">
    <property type="entry name" value="E3 UBIQUITIN-PROTEIN LIGASE HUWE1"/>
    <property type="match status" value="1"/>
</dbReference>
<dbReference type="Proteomes" id="UP000001593">
    <property type="component" value="Unassembled WGS sequence"/>
</dbReference>
<feature type="domain" description="HECT" evidence="9">
    <location>
        <begin position="454"/>
        <end position="737"/>
    </location>
</feature>
<dbReference type="EMBL" id="DS469719">
    <property type="protein sequence ID" value="EDO34791.1"/>
    <property type="molecule type" value="Genomic_DNA"/>
</dbReference>
<dbReference type="GO" id="GO:0005737">
    <property type="term" value="C:cytoplasm"/>
    <property type="evidence" value="ECO:0000318"/>
    <property type="project" value="GO_Central"/>
</dbReference>
<dbReference type="PANTHER" id="PTHR11254">
    <property type="entry name" value="HECT DOMAIN UBIQUITIN-PROTEIN LIGASE"/>
    <property type="match status" value="1"/>
</dbReference>
<keyword evidence="8" id="KW-0812">Transmembrane</keyword>
<dbReference type="STRING" id="45351.A7SNF7"/>
<dbReference type="Gene3D" id="3.30.2160.10">
    <property type="entry name" value="Hect, E3 ligase catalytic domain"/>
    <property type="match status" value="1"/>
</dbReference>
<feature type="transmembrane region" description="Helical" evidence="8">
    <location>
        <begin position="122"/>
        <end position="146"/>
    </location>
</feature>
<feature type="compositionally biased region" description="Polar residues" evidence="7">
    <location>
        <begin position="381"/>
        <end position="397"/>
    </location>
</feature>
<feature type="region of interest" description="Disordered" evidence="7">
    <location>
        <begin position="327"/>
        <end position="397"/>
    </location>
</feature>
<protein>
    <recommendedName>
        <fullName evidence="3">HECT-type E3 ubiquitin transferase</fullName>
        <ecNumber evidence="3">2.3.2.26</ecNumber>
    </recommendedName>
</protein>
<keyword evidence="8" id="KW-1133">Transmembrane helix</keyword>
<dbReference type="EC" id="2.3.2.26" evidence="3"/>
<dbReference type="eggNOG" id="KOG0939">
    <property type="taxonomic scope" value="Eukaryota"/>
</dbReference>
<evidence type="ECO:0000256" key="2">
    <source>
        <dbReference type="ARBA" id="ARBA00004906"/>
    </source>
</evidence>
<feature type="active site" description="Glycyl thioester intermediate" evidence="6">
    <location>
        <position position="704"/>
    </location>
</feature>
<dbReference type="FunFam" id="3.30.2410.10:FF:000009">
    <property type="entry name" value="Probable E3 ubiquitin-protein ligase HECTD2"/>
    <property type="match status" value="1"/>
</dbReference>
<evidence type="ECO:0000256" key="5">
    <source>
        <dbReference type="ARBA" id="ARBA00022786"/>
    </source>
</evidence>
<keyword evidence="4" id="KW-0808">Transferase</keyword>